<comment type="caution">
    <text evidence="2">The sequence shown here is derived from an EMBL/GenBank/DDBJ whole genome shotgun (WGS) entry which is preliminary data.</text>
</comment>
<evidence type="ECO:0000313" key="2">
    <source>
        <dbReference type="EMBL" id="REF98564.1"/>
    </source>
</evidence>
<dbReference type="PANTHER" id="PTHR39441:SF1">
    <property type="entry name" value="DUF2252 DOMAIN-CONTAINING PROTEIN"/>
    <property type="match status" value="1"/>
</dbReference>
<dbReference type="OrthoDB" id="1491115at2"/>
<feature type="region of interest" description="Disordered" evidence="1">
    <location>
        <begin position="1"/>
        <end position="22"/>
    </location>
</feature>
<proteinExistence type="predicted"/>
<dbReference type="AlphaFoldDB" id="A0A3D9ZPL0"/>
<reference evidence="2 3" key="1">
    <citation type="submission" date="2018-08" db="EMBL/GenBank/DDBJ databases">
        <title>Sequencing the genomes of 1000 actinobacteria strains.</title>
        <authorList>
            <person name="Klenk H.-P."/>
        </authorList>
    </citation>
    <scope>NUCLEOTIDE SEQUENCE [LARGE SCALE GENOMIC DNA]</scope>
    <source>
        <strain evidence="2 3">DSM 44099</strain>
    </source>
</reference>
<dbReference type="PANTHER" id="PTHR39441">
    <property type="entry name" value="DUF2252 DOMAIN-CONTAINING PROTEIN"/>
    <property type="match status" value="1"/>
</dbReference>
<protein>
    <submittedName>
        <fullName evidence="2">Uncharacterized protein (DUF2252 family)</fullName>
    </submittedName>
</protein>
<dbReference type="Proteomes" id="UP000256913">
    <property type="component" value="Unassembled WGS sequence"/>
</dbReference>
<sequence length="466" mass="51595">MNTHNGHNGHQGRAERAAFGKAQRAEVPLDAQVATGADGDRDPIGLVMGQAASRVPELVPVRHARMSVSPFAYFRGAALPMAADLANAPHAGLTVQLCGDAHLSNFGAFASPERRLVFDCNDFDETLPGPFEWDVKRLAASFSVAARDNGFKRKQRKAIVREVAQAYRENIRRFATQGRLDVWYAHLDIEATIPRFRDQIRPKAYSEATSVLAKARSKDSMQALSKLTEVVDGRRQIISEPPTIVPIEEVFSGVETDMLYGLIGGVIDSYQRSLSTDRRHLLHGFNLVQVARKVVGVGSVGTRAWIVLLETGDGEPLFLQAKEAQKSVLARYAGASHYRNQGERVVAGQHLMQALSDIFLGWTRVKAPDGATRDFYVRQLRDWKFSVPIERMRPEGMVLYARMCGWTLARAHARSGDPVAIGAYLGGSDRFDRAIAEYAEDYADTTEHDYAMFRDHVKDELVGVSA</sequence>
<gene>
    <name evidence="2" type="ORF">DFJ67_4582</name>
</gene>
<dbReference type="Pfam" id="PF10009">
    <property type="entry name" value="DUF2252"/>
    <property type="match status" value="1"/>
</dbReference>
<dbReference type="EMBL" id="QUMQ01000001">
    <property type="protein sequence ID" value="REF98564.1"/>
    <property type="molecule type" value="Genomic_DNA"/>
</dbReference>
<evidence type="ECO:0000256" key="1">
    <source>
        <dbReference type="SAM" id="MobiDB-lite"/>
    </source>
</evidence>
<organism evidence="2 3">
    <name type="scientific">Asanoa ferruginea</name>
    <dbReference type="NCBI Taxonomy" id="53367"/>
    <lineage>
        <taxon>Bacteria</taxon>
        <taxon>Bacillati</taxon>
        <taxon>Actinomycetota</taxon>
        <taxon>Actinomycetes</taxon>
        <taxon>Micromonosporales</taxon>
        <taxon>Micromonosporaceae</taxon>
        <taxon>Asanoa</taxon>
    </lineage>
</organism>
<evidence type="ECO:0000313" key="3">
    <source>
        <dbReference type="Proteomes" id="UP000256913"/>
    </source>
</evidence>
<keyword evidence="3" id="KW-1185">Reference proteome</keyword>
<name>A0A3D9ZPL0_9ACTN</name>
<accession>A0A3D9ZPL0</accession>
<dbReference type="InterPro" id="IPR018721">
    <property type="entry name" value="DUF2252"/>
</dbReference>
<dbReference type="RefSeq" id="WP_116069834.1">
    <property type="nucleotide sequence ID" value="NZ_BONB01000115.1"/>
</dbReference>